<dbReference type="InterPro" id="IPR015927">
    <property type="entry name" value="Peptidase_S24_S26A/B/C"/>
</dbReference>
<dbReference type="PANTHER" id="PTHR10806:SF6">
    <property type="entry name" value="SIGNAL PEPTIDASE COMPLEX CATALYTIC SUBUNIT SEC11"/>
    <property type="match status" value="1"/>
</dbReference>
<evidence type="ECO:0000256" key="7">
    <source>
        <dbReference type="SAM" id="Phobius"/>
    </source>
</evidence>
<dbReference type="InterPro" id="IPR019533">
    <property type="entry name" value="Peptidase_S26"/>
</dbReference>
<feature type="transmembrane region" description="Helical" evidence="7">
    <location>
        <begin position="132"/>
        <end position="150"/>
    </location>
</feature>
<keyword evidence="2" id="KW-0645">Protease</keyword>
<comment type="subcellular location">
    <subcellularLocation>
        <location evidence="1">Endomembrane system</location>
    </subcellularLocation>
</comment>
<evidence type="ECO:0000256" key="5">
    <source>
        <dbReference type="ARBA" id="ARBA00023136"/>
    </source>
</evidence>
<dbReference type="NCBIfam" id="TIGR02228">
    <property type="entry name" value="sigpep_I_arch"/>
    <property type="match status" value="1"/>
</dbReference>
<keyword evidence="5 7" id="KW-0472">Membrane</keyword>
<feature type="domain" description="Peptidase S24/S26A/S26B/S26C" evidence="8">
    <location>
        <begin position="39"/>
        <end position="114"/>
    </location>
</feature>
<keyword evidence="3 7" id="KW-0812">Transmembrane</keyword>
<dbReference type="Gene3D" id="2.10.109.10">
    <property type="entry name" value="Umud Fragment, subunit A"/>
    <property type="match status" value="1"/>
</dbReference>
<proteinExistence type="predicted"/>
<name>A0A9J6QXX4_9FIRM</name>
<dbReference type="RefSeq" id="WP_269478707.1">
    <property type="nucleotide sequence ID" value="NZ_JAOSHN010000009.1"/>
</dbReference>
<comment type="caution">
    <text evidence="9">The sequence shown here is derived from an EMBL/GenBank/DDBJ whole genome shotgun (WGS) entry which is preliminary data.</text>
</comment>
<dbReference type="PRINTS" id="PR00728">
    <property type="entry name" value="SIGNALPTASE"/>
</dbReference>
<dbReference type="AlphaFoldDB" id="A0A9J6QXX4"/>
<dbReference type="GO" id="GO:0004252">
    <property type="term" value="F:serine-type endopeptidase activity"/>
    <property type="evidence" value="ECO:0007669"/>
    <property type="project" value="UniProtKB-UniRule"/>
</dbReference>
<organism evidence="9 10">
    <name type="scientific">Hominibacterium faecale</name>
    <dbReference type="NCBI Taxonomy" id="2839743"/>
    <lineage>
        <taxon>Bacteria</taxon>
        <taxon>Bacillati</taxon>
        <taxon>Bacillota</taxon>
        <taxon>Clostridia</taxon>
        <taxon>Peptostreptococcales</taxon>
        <taxon>Anaerovoracaceae</taxon>
        <taxon>Hominibacterium</taxon>
    </lineage>
</organism>
<evidence type="ECO:0000256" key="2">
    <source>
        <dbReference type="ARBA" id="ARBA00022670"/>
    </source>
</evidence>
<evidence type="ECO:0000256" key="4">
    <source>
        <dbReference type="ARBA" id="ARBA00022989"/>
    </source>
</evidence>
<evidence type="ECO:0000256" key="3">
    <source>
        <dbReference type="ARBA" id="ARBA00022692"/>
    </source>
</evidence>
<keyword evidence="9" id="KW-0378">Hydrolase</keyword>
<keyword evidence="4 7" id="KW-1133">Transmembrane helix</keyword>
<evidence type="ECO:0000256" key="1">
    <source>
        <dbReference type="ARBA" id="ARBA00004308"/>
    </source>
</evidence>
<dbReference type="PANTHER" id="PTHR10806">
    <property type="entry name" value="SIGNAL PEPTIDASE COMPLEX CATALYTIC SUBUNIT SEC11"/>
    <property type="match status" value="1"/>
</dbReference>
<protein>
    <recommendedName>
        <fullName evidence="6">Signal peptidase I</fullName>
        <ecNumber evidence="6">3.4.21.89</ecNumber>
    </recommendedName>
</protein>
<keyword evidence="10" id="KW-1185">Reference proteome</keyword>
<dbReference type="GO" id="GO:0012505">
    <property type="term" value="C:endomembrane system"/>
    <property type="evidence" value="ECO:0007669"/>
    <property type="project" value="UniProtKB-SubCell"/>
</dbReference>
<feature type="transmembrane region" description="Helical" evidence="7">
    <location>
        <begin position="12"/>
        <end position="33"/>
    </location>
</feature>
<dbReference type="GO" id="GO:0016020">
    <property type="term" value="C:membrane"/>
    <property type="evidence" value="ECO:0007669"/>
    <property type="project" value="UniProtKB-UniRule"/>
</dbReference>
<dbReference type="Pfam" id="PF00717">
    <property type="entry name" value="Peptidase_S24"/>
    <property type="match status" value="1"/>
</dbReference>
<dbReference type="EC" id="3.4.21.89" evidence="6"/>
<dbReference type="InterPro" id="IPR001733">
    <property type="entry name" value="Peptidase_S26B"/>
</dbReference>
<gene>
    <name evidence="9" type="ORF">OBO34_18600</name>
</gene>
<dbReference type="InterPro" id="IPR036286">
    <property type="entry name" value="LexA/Signal_pep-like_sf"/>
</dbReference>
<evidence type="ECO:0000256" key="6">
    <source>
        <dbReference type="NCBIfam" id="TIGR02228"/>
    </source>
</evidence>
<evidence type="ECO:0000313" key="9">
    <source>
        <dbReference type="EMBL" id="MCU7380343.1"/>
    </source>
</evidence>
<reference evidence="9" key="1">
    <citation type="submission" date="2022-09" db="EMBL/GenBank/DDBJ databases">
        <title>Culturomic study of gut microbiota in children with autism spectrum disorder.</title>
        <authorList>
            <person name="Efimov B.A."/>
            <person name="Chaplin A.V."/>
            <person name="Sokolova S.R."/>
            <person name="Pikina A.P."/>
            <person name="Korzhanova M."/>
            <person name="Belova V."/>
            <person name="Korostin D."/>
        </authorList>
    </citation>
    <scope>NUCLEOTIDE SEQUENCE</scope>
    <source>
        <strain evidence="9">ASD5510</strain>
    </source>
</reference>
<dbReference type="EMBL" id="JAOSHN010000009">
    <property type="protein sequence ID" value="MCU7380343.1"/>
    <property type="molecule type" value="Genomic_DNA"/>
</dbReference>
<dbReference type="CDD" id="cd06530">
    <property type="entry name" value="S26_SPase_I"/>
    <property type="match status" value="1"/>
</dbReference>
<dbReference type="SUPFAM" id="SSF51306">
    <property type="entry name" value="LexA/Signal peptidase"/>
    <property type="match status" value="1"/>
</dbReference>
<sequence>MIRTIYHIIENVLLFLILFFTLALGGAKLIGHISPFMVLSGSMEPQLATGSLCFVNERDREAKAGDIIAFSKGSTKIVHRVLKAEHGAYTTKGDNNPHADRAPVSQKEVMGKVVFSIPKAGYAAAFLQTKKGMLLTSAALAAFFVMGRLLPERKKRGGGYEAG</sequence>
<dbReference type="Proteomes" id="UP001065549">
    <property type="component" value="Unassembled WGS sequence"/>
</dbReference>
<dbReference type="GO" id="GO:0009003">
    <property type="term" value="F:signal peptidase activity"/>
    <property type="evidence" value="ECO:0007669"/>
    <property type="project" value="UniProtKB-EC"/>
</dbReference>
<evidence type="ECO:0000259" key="8">
    <source>
        <dbReference type="Pfam" id="PF00717"/>
    </source>
</evidence>
<accession>A0A9J6QXX4</accession>
<evidence type="ECO:0000313" key="10">
    <source>
        <dbReference type="Proteomes" id="UP001065549"/>
    </source>
</evidence>
<dbReference type="GO" id="GO:0006465">
    <property type="term" value="P:signal peptide processing"/>
    <property type="evidence" value="ECO:0007669"/>
    <property type="project" value="UniProtKB-UniRule"/>
</dbReference>